<reference evidence="2 3" key="1">
    <citation type="submission" date="2018-02" db="EMBL/GenBank/DDBJ databases">
        <title>Genomic Encyclopedia of Archaeal and Bacterial Type Strains, Phase II (KMG-II): from individual species to whole genera.</title>
        <authorList>
            <person name="Goeker M."/>
        </authorList>
    </citation>
    <scope>NUCLEOTIDE SEQUENCE [LARGE SCALE GENOMIC DNA]</scope>
    <source>
        <strain evidence="2 3">DSM 22857</strain>
    </source>
</reference>
<feature type="region of interest" description="Disordered" evidence="1">
    <location>
        <begin position="1"/>
        <end position="34"/>
    </location>
</feature>
<dbReference type="EMBL" id="PTJD01000016">
    <property type="protein sequence ID" value="PPK92227.1"/>
    <property type="molecule type" value="Genomic_DNA"/>
</dbReference>
<accession>A0A2S6IDF1</accession>
<proteinExistence type="predicted"/>
<name>A0A2S6IDF1_9ACTN</name>
<dbReference type="Proteomes" id="UP000239485">
    <property type="component" value="Unassembled WGS sequence"/>
</dbReference>
<protein>
    <submittedName>
        <fullName evidence="2">Uncharacterized protein</fullName>
    </submittedName>
</protein>
<organism evidence="2 3">
    <name type="scientific">Kineococcus xinjiangensis</name>
    <dbReference type="NCBI Taxonomy" id="512762"/>
    <lineage>
        <taxon>Bacteria</taxon>
        <taxon>Bacillati</taxon>
        <taxon>Actinomycetota</taxon>
        <taxon>Actinomycetes</taxon>
        <taxon>Kineosporiales</taxon>
        <taxon>Kineosporiaceae</taxon>
        <taxon>Kineococcus</taxon>
    </lineage>
</organism>
<sequence>MLLSFHEAGRQGVVVTSTPPPEAVGPSSGSPLPPQVQASLAALVPDDALTESYRGQSRSPGHLDHDWAVVPRSAVWHRLGFDPPTLPSLAADAVREHFAVHGHNGKPSESRRSGDPCALPVAVFYLPVDLPWEKAQSGDALSRGATFLWLHEPYAGHPWTAAVRCRNERDDRRSFTVVEVAGVHLGVQVDTYGLAQLSWTLRRGGRDVRAIVTTKRDPSAAVQLLLHDGVLT</sequence>
<keyword evidence="3" id="KW-1185">Reference proteome</keyword>
<evidence type="ECO:0000256" key="1">
    <source>
        <dbReference type="SAM" id="MobiDB-lite"/>
    </source>
</evidence>
<evidence type="ECO:0000313" key="2">
    <source>
        <dbReference type="EMBL" id="PPK92227.1"/>
    </source>
</evidence>
<comment type="caution">
    <text evidence="2">The sequence shown here is derived from an EMBL/GenBank/DDBJ whole genome shotgun (WGS) entry which is preliminary data.</text>
</comment>
<evidence type="ECO:0000313" key="3">
    <source>
        <dbReference type="Proteomes" id="UP000239485"/>
    </source>
</evidence>
<gene>
    <name evidence="2" type="ORF">CLV92_11689</name>
</gene>
<dbReference type="AlphaFoldDB" id="A0A2S6IDF1"/>